<dbReference type="GO" id="GO:0047598">
    <property type="term" value="F:7-dehydrocholesterol reductase activity"/>
    <property type="evidence" value="ECO:0007669"/>
    <property type="project" value="UniProtKB-EC"/>
</dbReference>
<evidence type="ECO:0000256" key="7">
    <source>
        <dbReference type="ARBA" id="ARBA00022824"/>
    </source>
</evidence>
<evidence type="ECO:0000256" key="10">
    <source>
        <dbReference type="ARBA" id="ARBA00022989"/>
    </source>
</evidence>
<dbReference type="Proteomes" id="UP001438707">
    <property type="component" value="Unassembled WGS sequence"/>
</dbReference>
<name>A0AAW1QUC4_9CHLO</name>
<evidence type="ECO:0000256" key="16">
    <source>
        <dbReference type="ARBA" id="ARBA00023221"/>
    </source>
</evidence>
<dbReference type="GO" id="GO:0006695">
    <property type="term" value="P:cholesterol biosynthetic process"/>
    <property type="evidence" value="ECO:0007669"/>
    <property type="project" value="UniProtKB-KW"/>
</dbReference>
<feature type="transmembrane region" description="Helical" evidence="20">
    <location>
        <begin position="309"/>
        <end position="332"/>
    </location>
</feature>
<keyword evidence="10 20" id="KW-1133">Transmembrane helix</keyword>
<feature type="transmembrane region" description="Helical" evidence="20">
    <location>
        <begin position="113"/>
        <end position="133"/>
    </location>
</feature>
<dbReference type="Pfam" id="PF01222">
    <property type="entry name" value="ERG4_ERG24"/>
    <property type="match status" value="1"/>
</dbReference>
<feature type="transmembrane region" description="Helical" evidence="20">
    <location>
        <begin position="154"/>
        <end position="175"/>
    </location>
</feature>
<evidence type="ECO:0000256" key="5">
    <source>
        <dbReference type="ARBA" id="ARBA00022692"/>
    </source>
</evidence>
<keyword evidence="22" id="KW-1185">Reference proteome</keyword>
<feature type="transmembrane region" description="Helical" evidence="20">
    <location>
        <begin position="338"/>
        <end position="358"/>
    </location>
</feature>
<dbReference type="EMBL" id="JALJOS010000026">
    <property type="protein sequence ID" value="KAK9825105.1"/>
    <property type="molecule type" value="Genomic_DNA"/>
</dbReference>
<keyword evidence="4" id="KW-0153">Cholesterol metabolism</keyword>
<keyword evidence="8" id="KW-0521">NADP</keyword>
<keyword evidence="5 20" id="KW-0812">Transmembrane</keyword>
<proteinExistence type="inferred from homology"/>
<feature type="transmembrane region" description="Helical" evidence="20">
    <location>
        <begin position="268"/>
        <end position="288"/>
    </location>
</feature>
<keyword evidence="16" id="KW-0753">Steroid metabolism</keyword>
<keyword evidence="14 20" id="KW-0472">Membrane</keyword>
<dbReference type="EC" id="1.3.1.21" evidence="17"/>
<keyword evidence="13" id="KW-0443">Lipid metabolism</keyword>
<keyword evidence="11" id="KW-0560">Oxidoreductase</keyword>
<protein>
    <recommendedName>
        <fullName evidence="18">7-dehydrocholesterol reductase</fullName>
        <ecNumber evidence="17">1.3.1.21</ecNumber>
    </recommendedName>
    <alternativeName>
        <fullName evidence="19">Sterol Delta(7)-reductase</fullName>
    </alternativeName>
</protein>
<feature type="transmembrane region" description="Helical" evidence="20">
    <location>
        <begin position="243"/>
        <end position="262"/>
    </location>
</feature>
<evidence type="ECO:0000313" key="22">
    <source>
        <dbReference type="Proteomes" id="UP001438707"/>
    </source>
</evidence>
<reference evidence="21 22" key="1">
    <citation type="journal article" date="2024" name="Nat. Commun.">
        <title>Phylogenomics reveals the evolutionary origins of lichenization in chlorophyte algae.</title>
        <authorList>
            <person name="Puginier C."/>
            <person name="Libourel C."/>
            <person name="Otte J."/>
            <person name="Skaloud P."/>
            <person name="Haon M."/>
            <person name="Grisel S."/>
            <person name="Petersen M."/>
            <person name="Berrin J.G."/>
            <person name="Delaux P.M."/>
            <person name="Dal Grande F."/>
            <person name="Keller J."/>
        </authorList>
    </citation>
    <scope>NUCLEOTIDE SEQUENCE [LARGE SCALE GENOMIC DNA]</scope>
    <source>
        <strain evidence="21 22">SAG 2145</strain>
    </source>
</reference>
<evidence type="ECO:0000313" key="21">
    <source>
        <dbReference type="EMBL" id="KAK9825105.1"/>
    </source>
</evidence>
<dbReference type="GO" id="GO:0016132">
    <property type="term" value="P:brassinosteroid biosynthetic process"/>
    <property type="evidence" value="ECO:0007669"/>
    <property type="project" value="TreeGrafter"/>
</dbReference>
<evidence type="ECO:0000256" key="17">
    <source>
        <dbReference type="ARBA" id="ARBA00038851"/>
    </source>
</evidence>
<dbReference type="PANTHER" id="PTHR21257">
    <property type="entry name" value="DELTA(14)-STEROL REDUCTASE"/>
    <property type="match status" value="1"/>
</dbReference>
<evidence type="ECO:0000256" key="20">
    <source>
        <dbReference type="SAM" id="Phobius"/>
    </source>
</evidence>
<keyword evidence="9" id="KW-0752">Steroid biosynthesis</keyword>
<evidence type="ECO:0000256" key="2">
    <source>
        <dbReference type="ARBA" id="ARBA00005402"/>
    </source>
</evidence>
<dbReference type="InterPro" id="IPR018083">
    <property type="entry name" value="Sterol_reductase_CS"/>
</dbReference>
<evidence type="ECO:0000256" key="11">
    <source>
        <dbReference type="ARBA" id="ARBA00023002"/>
    </source>
</evidence>
<comment type="similarity">
    <text evidence="2">Belongs to the ERG4/ERG24 family.</text>
</comment>
<organism evidence="21 22">
    <name type="scientific">Apatococcus lobatus</name>
    <dbReference type="NCBI Taxonomy" id="904363"/>
    <lineage>
        <taxon>Eukaryota</taxon>
        <taxon>Viridiplantae</taxon>
        <taxon>Chlorophyta</taxon>
        <taxon>core chlorophytes</taxon>
        <taxon>Trebouxiophyceae</taxon>
        <taxon>Chlorellales</taxon>
        <taxon>Chlorellaceae</taxon>
        <taxon>Apatococcus</taxon>
    </lineage>
</organism>
<evidence type="ECO:0000256" key="19">
    <source>
        <dbReference type="ARBA" id="ARBA00042688"/>
    </source>
</evidence>
<dbReference type="AlphaFoldDB" id="A0AAW1QUC4"/>
<keyword evidence="3" id="KW-0444">Lipid biosynthesis</keyword>
<comment type="caution">
    <text evidence="21">The sequence shown here is derived from an EMBL/GenBank/DDBJ whole genome shotgun (WGS) entry which is preliminary data.</text>
</comment>
<keyword evidence="7" id="KW-0256">Endoplasmic reticulum</keyword>
<evidence type="ECO:0000256" key="13">
    <source>
        <dbReference type="ARBA" id="ARBA00023098"/>
    </source>
</evidence>
<sequence>MTVTTRHGTEVLSDAELRQRRTSQSPAKAVKEVRDWAASAGTGDRHGVWGLSGVAGEIAALAGTVILMLGCPAFALYMWYTLTHLDGSVTGLLGFITKAGWRGVWDAWPTPSWAAWAHVIVFGVVEAALQLLLPGKMHKGPVTPKGNAPVYKANGVQAFFTTIALFLLGCWFGIIDPARIYDLMGEILSALNRFSLGLCAFLYVKGKFAPSSSDSGTTGSFVYDIFWGMELYPRIGKDLDIKTWTNCRMGMMGWAVLILAYALRQYQVYGSISDSMLVSVALMELYVFKFFLWETGYWGTMDIMHDRAGYYLCWGCLNWITAIYTSPALYLAGHPITLGGPLATAFLLAGMAAIYINYDADRQRQVFRATNGQQKVWGREPSKIEATYTTGDGQEKTSLLLSSGWWGLSRHFHYLPEISAAILWTIPVHGLDRCLVYFYPFFLTLLLLDRAYRDDVRCGSKYGKFWKEYCRQVPYKVFPFVW</sequence>
<dbReference type="PROSITE" id="PS01017">
    <property type="entry name" value="STEROL_REDUCT_1"/>
    <property type="match status" value="1"/>
</dbReference>
<feature type="transmembrane region" description="Helical" evidence="20">
    <location>
        <begin position="58"/>
        <end position="80"/>
    </location>
</feature>
<keyword evidence="15" id="KW-1207">Sterol metabolism</keyword>
<evidence type="ECO:0000256" key="3">
    <source>
        <dbReference type="ARBA" id="ARBA00022516"/>
    </source>
</evidence>
<evidence type="ECO:0000256" key="14">
    <source>
        <dbReference type="ARBA" id="ARBA00023136"/>
    </source>
</evidence>
<gene>
    <name evidence="21" type="ORF">WJX74_009324</name>
</gene>
<evidence type="ECO:0000256" key="4">
    <source>
        <dbReference type="ARBA" id="ARBA00022548"/>
    </source>
</evidence>
<dbReference type="PANTHER" id="PTHR21257:SF38">
    <property type="entry name" value="7-DEHYDROCHOLESTEROL REDUCTASE"/>
    <property type="match status" value="1"/>
</dbReference>
<dbReference type="Gene3D" id="1.20.120.1630">
    <property type="match status" value="1"/>
</dbReference>
<dbReference type="PROSITE" id="PS01018">
    <property type="entry name" value="STEROL_REDUCT_2"/>
    <property type="match status" value="1"/>
</dbReference>
<evidence type="ECO:0000256" key="9">
    <source>
        <dbReference type="ARBA" id="ARBA00022955"/>
    </source>
</evidence>
<evidence type="ECO:0000256" key="1">
    <source>
        <dbReference type="ARBA" id="ARBA00004477"/>
    </source>
</evidence>
<evidence type="ECO:0000256" key="6">
    <source>
        <dbReference type="ARBA" id="ARBA00022778"/>
    </source>
</evidence>
<evidence type="ECO:0000256" key="8">
    <source>
        <dbReference type="ARBA" id="ARBA00022857"/>
    </source>
</evidence>
<dbReference type="InterPro" id="IPR001171">
    <property type="entry name" value="ERG24_DHCR-like"/>
</dbReference>
<evidence type="ECO:0000256" key="18">
    <source>
        <dbReference type="ARBA" id="ARBA00039984"/>
    </source>
</evidence>
<accession>A0AAW1QUC4</accession>
<keyword evidence="6" id="KW-0152">Cholesterol biosynthesis</keyword>
<dbReference type="GO" id="GO:0005789">
    <property type="term" value="C:endoplasmic reticulum membrane"/>
    <property type="evidence" value="ECO:0007669"/>
    <property type="project" value="UniProtKB-SubCell"/>
</dbReference>
<keyword evidence="12" id="KW-0756">Sterol biosynthesis</keyword>
<evidence type="ECO:0000256" key="15">
    <source>
        <dbReference type="ARBA" id="ARBA00023166"/>
    </source>
</evidence>
<evidence type="ECO:0000256" key="12">
    <source>
        <dbReference type="ARBA" id="ARBA00023011"/>
    </source>
</evidence>
<comment type="subcellular location">
    <subcellularLocation>
        <location evidence="1">Endoplasmic reticulum membrane</location>
        <topology evidence="1">Multi-pass membrane protein</topology>
    </subcellularLocation>
</comment>
<dbReference type="FunFam" id="1.20.120.1630:FF:000006">
    <property type="entry name" value="Putative 7-dehydrocholesterol reductase"/>
    <property type="match status" value="1"/>
</dbReference>